<evidence type="ECO:0000256" key="4">
    <source>
        <dbReference type="ARBA" id="ARBA00022679"/>
    </source>
</evidence>
<dbReference type="Proteomes" id="UP000075242">
    <property type="component" value="Chromosome I"/>
</dbReference>
<dbReference type="PATRIC" id="fig|189385.8.peg.60"/>
<protein>
    <submittedName>
        <fullName evidence="6">Ribosomal RNA small subunit methyltransferase H</fullName>
        <ecNumber evidence="6">2.1.1.199</ecNumber>
    </submittedName>
</protein>
<organism evidence="6 7">
    <name type="scientific">Tremblaya princeps</name>
    <dbReference type="NCBI Taxonomy" id="189385"/>
    <lineage>
        <taxon>Bacteria</taxon>
        <taxon>Pseudomonadati</taxon>
        <taxon>Pseudomonadota</taxon>
        <taxon>Betaproteobacteria</taxon>
        <taxon>Candidatus Tremblayella</taxon>
    </lineage>
</organism>
<dbReference type="EMBL" id="LN999011">
    <property type="protein sequence ID" value="CUX76686.1"/>
    <property type="molecule type" value="Genomic_DNA"/>
</dbReference>
<evidence type="ECO:0000256" key="5">
    <source>
        <dbReference type="ARBA" id="ARBA00022691"/>
    </source>
</evidence>
<keyword evidence="2" id="KW-0698">rRNA processing</keyword>
<sequence length="320" mass="34614">MLQEVVDNLLTDASGLYIDATYGTGGHSAALLSRLAPRGRVVALDCDTSVRFEHPRDPRAAAGHANYRLMEGFLRCASGADGIVVDLGTSSDQVHDARRGLSYLHPGPLDMRVDPMRCAPLHSHLRLSDLGALHASLRDHGFARHAKAIASRLLSLVRRHPTTLEVATAACQHAWGRSAYGRHPAADAFRALRSMANSEPQCLRELMRQAHALLKPNGRLILITFDSYGERVVRASIDRTVSLTLVRTVAPKAREVALNAGARSSLLHVLLRPGEQGAAAPPRAPSRAQRAPLASNAHTPICLPCSTIPPWLPQSWGRSI</sequence>
<keyword evidence="5" id="KW-0949">S-adenosyl-L-methionine</keyword>
<dbReference type="InterPro" id="IPR029063">
    <property type="entry name" value="SAM-dependent_MTases_sf"/>
</dbReference>
<dbReference type="PANTHER" id="PTHR11265:SF0">
    <property type="entry name" value="12S RRNA N4-METHYLCYTIDINE METHYLTRANSFERASE"/>
    <property type="match status" value="1"/>
</dbReference>
<evidence type="ECO:0000256" key="2">
    <source>
        <dbReference type="ARBA" id="ARBA00022552"/>
    </source>
</evidence>
<dbReference type="GO" id="GO:0070475">
    <property type="term" value="P:rRNA base methylation"/>
    <property type="evidence" value="ECO:0007669"/>
    <property type="project" value="TreeGrafter"/>
</dbReference>
<reference evidence="7" key="1">
    <citation type="submission" date="2016-01" db="EMBL/GenBank/DDBJ databases">
        <authorList>
            <person name="Husnik F."/>
        </authorList>
    </citation>
    <scope>NUCLEOTIDE SEQUENCE [LARGE SCALE GENOMIC DNA]</scope>
</reference>
<dbReference type="Pfam" id="PF01795">
    <property type="entry name" value="Methyltransf_5"/>
    <property type="match status" value="1"/>
</dbReference>
<evidence type="ECO:0000256" key="3">
    <source>
        <dbReference type="ARBA" id="ARBA00022603"/>
    </source>
</evidence>
<evidence type="ECO:0000256" key="1">
    <source>
        <dbReference type="ARBA" id="ARBA00010396"/>
    </source>
</evidence>
<dbReference type="EC" id="2.1.1.199" evidence="6"/>
<dbReference type="AlphaFoldDB" id="A0A143WNE6"/>
<dbReference type="InterPro" id="IPR002903">
    <property type="entry name" value="RsmH"/>
</dbReference>
<keyword evidence="4 6" id="KW-0808">Transferase</keyword>
<keyword evidence="3 6" id="KW-0489">Methyltransferase</keyword>
<dbReference type="SUPFAM" id="SSF53335">
    <property type="entry name" value="S-adenosyl-L-methionine-dependent methyltransferases"/>
    <property type="match status" value="1"/>
</dbReference>
<dbReference type="PANTHER" id="PTHR11265">
    <property type="entry name" value="S-ADENOSYL-METHYLTRANSFERASE MRAW"/>
    <property type="match status" value="1"/>
</dbReference>
<dbReference type="Gene3D" id="1.10.150.170">
    <property type="entry name" value="Putative methyltransferase TM0872, insert domain"/>
    <property type="match status" value="1"/>
</dbReference>
<dbReference type="Gene3D" id="3.40.50.150">
    <property type="entry name" value="Vaccinia Virus protein VP39"/>
    <property type="match status" value="1"/>
</dbReference>
<dbReference type="InterPro" id="IPR023397">
    <property type="entry name" value="SAM-dep_MeTrfase_MraW_recog"/>
</dbReference>
<evidence type="ECO:0000313" key="7">
    <source>
        <dbReference type="Proteomes" id="UP000075242"/>
    </source>
</evidence>
<dbReference type="GO" id="GO:0071424">
    <property type="term" value="F:rRNA (cytosine-N4-)-methyltransferase activity"/>
    <property type="evidence" value="ECO:0007669"/>
    <property type="project" value="TreeGrafter"/>
</dbReference>
<evidence type="ECO:0000313" key="6">
    <source>
        <dbReference type="EMBL" id="CUX76686.1"/>
    </source>
</evidence>
<dbReference type="SUPFAM" id="SSF81799">
    <property type="entry name" value="Putative methyltransferase TM0872, insert domain"/>
    <property type="match status" value="1"/>
</dbReference>
<dbReference type="PIRSF" id="PIRSF004486">
    <property type="entry name" value="MraW"/>
    <property type="match status" value="1"/>
</dbReference>
<accession>A0A143WNE6</accession>
<proteinExistence type="inferred from homology"/>
<name>A0A143WNE6_TREPR</name>
<comment type="similarity">
    <text evidence="1">Belongs to the methyltransferase superfamily. RsmH family.</text>
</comment>
<gene>
    <name evidence="6" type="primary">rsmH</name>
    <name evidence="6" type="ORF">MHIR_TP00053</name>
</gene>